<dbReference type="AlphaFoldDB" id="A0A916Z4V2"/>
<dbReference type="EMBL" id="BMKK01000012">
    <property type="protein sequence ID" value="GGD76166.1"/>
    <property type="molecule type" value="Genomic_DNA"/>
</dbReference>
<organism evidence="1 2">
    <name type="scientific">Emticicia aquatilis</name>
    <dbReference type="NCBI Taxonomy" id="1537369"/>
    <lineage>
        <taxon>Bacteria</taxon>
        <taxon>Pseudomonadati</taxon>
        <taxon>Bacteroidota</taxon>
        <taxon>Cytophagia</taxon>
        <taxon>Cytophagales</taxon>
        <taxon>Leadbetterellaceae</taxon>
        <taxon>Emticicia</taxon>
    </lineage>
</organism>
<proteinExistence type="predicted"/>
<evidence type="ECO:0000313" key="1">
    <source>
        <dbReference type="EMBL" id="GGD76166.1"/>
    </source>
</evidence>
<gene>
    <name evidence="1" type="ORF">GCM10011514_45180</name>
</gene>
<protein>
    <submittedName>
        <fullName evidence="1">Uncharacterized protein</fullName>
    </submittedName>
</protein>
<dbReference type="Proteomes" id="UP000609064">
    <property type="component" value="Unassembled WGS sequence"/>
</dbReference>
<reference evidence="1" key="2">
    <citation type="submission" date="2020-09" db="EMBL/GenBank/DDBJ databases">
        <authorList>
            <person name="Sun Q."/>
            <person name="Zhou Y."/>
        </authorList>
    </citation>
    <scope>NUCLEOTIDE SEQUENCE</scope>
    <source>
        <strain evidence="1">CGMCC 1.15958</strain>
    </source>
</reference>
<sequence length="55" mass="6198">MLCSFIEVSFFDDVGASWGIKNKNRHITVYVAQNAIINCKLPTISKSSEAIMHLR</sequence>
<keyword evidence="2" id="KW-1185">Reference proteome</keyword>
<evidence type="ECO:0000313" key="2">
    <source>
        <dbReference type="Proteomes" id="UP000609064"/>
    </source>
</evidence>
<accession>A0A916Z4V2</accession>
<comment type="caution">
    <text evidence="1">The sequence shown here is derived from an EMBL/GenBank/DDBJ whole genome shotgun (WGS) entry which is preliminary data.</text>
</comment>
<reference evidence="1" key="1">
    <citation type="journal article" date="2014" name="Int. J. Syst. Evol. Microbiol.">
        <title>Complete genome sequence of Corynebacterium casei LMG S-19264T (=DSM 44701T), isolated from a smear-ripened cheese.</title>
        <authorList>
            <consortium name="US DOE Joint Genome Institute (JGI-PGF)"/>
            <person name="Walter F."/>
            <person name="Albersmeier A."/>
            <person name="Kalinowski J."/>
            <person name="Ruckert C."/>
        </authorList>
    </citation>
    <scope>NUCLEOTIDE SEQUENCE</scope>
    <source>
        <strain evidence="1">CGMCC 1.15958</strain>
    </source>
</reference>
<name>A0A916Z4V2_9BACT</name>